<evidence type="ECO:0000256" key="7">
    <source>
        <dbReference type="ARBA" id="ARBA00040167"/>
    </source>
</evidence>
<dbReference type="Gene3D" id="3.40.50.10090">
    <property type="match status" value="2"/>
</dbReference>
<name>A0A075LM20_9BACI</name>
<dbReference type="EC" id="4.2.1.75" evidence="3 9"/>
<dbReference type="PANTHER" id="PTHR38042:SF1">
    <property type="entry name" value="UROPORPHYRINOGEN-III SYNTHASE, CHLOROPLASTIC"/>
    <property type="match status" value="1"/>
</dbReference>
<dbReference type="HOGENOM" id="CLU_011276_9_5_9"/>
<dbReference type="UniPathway" id="UPA00251">
    <property type="reaction ID" value="UER00320"/>
</dbReference>
<organism evidence="11 12">
    <name type="scientific">Terribacillus saccharophilus</name>
    <dbReference type="NCBI Taxonomy" id="361277"/>
    <lineage>
        <taxon>Bacteria</taxon>
        <taxon>Bacillati</taxon>
        <taxon>Bacillota</taxon>
        <taxon>Bacilli</taxon>
        <taxon>Bacillales</taxon>
        <taxon>Bacillaceae</taxon>
        <taxon>Terribacillus</taxon>
    </lineage>
</organism>
<comment type="similarity">
    <text evidence="2 9">Belongs to the uroporphyrinogen-III synthase family.</text>
</comment>
<dbReference type="InterPro" id="IPR039793">
    <property type="entry name" value="UROS/Hem4"/>
</dbReference>
<comment type="function">
    <text evidence="6 9">Catalyzes cyclization of the linear tetrapyrrole, hydroxymethylbilane, to the macrocyclic uroporphyrinogen III.</text>
</comment>
<feature type="domain" description="Tetrapyrrole biosynthesis uroporphyrinogen III synthase" evidence="10">
    <location>
        <begin position="20"/>
        <end position="248"/>
    </location>
</feature>
<evidence type="ECO:0000256" key="3">
    <source>
        <dbReference type="ARBA" id="ARBA00013109"/>
    </source>
</evidence>
<dbReference type="Proteomes" id="UP000027980">
    <property type="component" value="Chromosome"/>
</dbReference>
<sequence length="261" mass="29524">MSRLPAVKVLVTRPKQQAVRLAEQLAQAGASPIMVPLLTFRTRTDKNNQMLSQQGNRFDWLFFSSINGVEHFHALVSKFSDLENWKHCHIAAVGQKTAEAVERVLDRNADLIPDAYTADRLAEEFSAAYDPASRILLIQGNLSRPALSNGLRQNGYNFEKMVVYDTVEEKCNQELLNKVLQNDKPEVLTFTSPSSIETFHSFICQSEMKTKQLEKLCLVIGPTTEEAAKRYGFDNILLPAHYTAEAMIDALLHYYEQRTGE</sequence>
<dbReference type="KEGG" id="tap:GZ22_10225"/>
<evidence type="ECO:0000259" key="10">
    <source>
        <dbReference type="Pfam" id="PF02602"/>
    </source>
</evidence>
<dbReference type="AlphaFoldDB" id="A0A075LM20"/>
<dbReference type="GO" id="GO:0006780">
    <property type="term" value="P:uroporphyrinogen III biosynthetic process"/>
    <property type="evidence" value="ECO:0007669"/>
    <property type="project" value="UniProtKB-UniRule"/>
</dbReference>
<dbReference type="EMBL" id="CP008876">
    <property type="protein sequence ID" value="AIF66982.1"/>
    <property type="molecule type" value="Genomic_DNA"/>
</dbReference>
<proteinExistence type="inferred from homology"/>
<dbReference type="Pfam" id="PF02602">
    <property type="entry name" value="HEM4"/>
    <property type="match status" value="1"/>
</dbReference>
<evidence type="ECO:0000256" key="2">
    <source>
        <dbReference type="ARBA" id="ARBA00008133"/>
    </source>
</evidence>
<comment type="catalytic activity">
    <reaction evidence="8 9">
        <text>hydroxymethylbilane = uroporphyrinogen III + H2O</text>
        <dbReference type="Rhea" id="RHEA:18965"/>
        <dbReference type="ChEBI" id="CHEBI:15377"/>
        <dbReference type="ChEBI" id="CHEBI:57308"/>
        <dbReference type="ChEBI" id="CHEBI:57845"/>
        <dbReference type="EC" id="4.2.1.75"/>
    </reaction>
</comment>
<keyword evidence="5 9" id="KW-0627">Porphyrin biosynthesis</keyword>
<evidence type="ECO:0000256" key="6">
    <source>
        <dbReference type="ARBA" id="ARBA00037589"/>
    </source>
</evidence>
<evidence type="ECO:0000256" key="1">
    <source>
        <dbReference type="ARBA" id="ARBA00004772"/>
    </source>
</evidence>
<keyword evidence="4 9" id="KW-0456">Lyase</keyword>
<gene>
    <name evidence="11" type="ORF">GZ22_10225</name>
</gene>
<dbReference type="InterPro" id="IPR036108">
    <property type="entry name" value="4pyrrol_syn_uPrphyn_synt_sf"/>
</dbReference>
<dbReference type="GO" id="GO:0004852">
    <property type="term" value="F:uroporphyrinogen-III synthase activity"/>
    <property type="evidence" value="ECO:0007669"/>
    <property type="project" value="UniProtKB-UniRule"/>
</dbReference>
<dbReference type="GO" id="GO:0006782">
    <property type="term" value="P:protoporphyrinogen IX biosynthetic process"/>
    <property type="evidence" value="ECO:0007669"/>
    <property type="project" value="UniProtKB-UniRule"/>
</dbReference>
<dbReference type="OrthoDB" id="9815856at2"/>
<evidence type="ECO:0000256" key="5">
    <source>
        <dbReference type="ARBA" id="ARBA00023244"/>
    </source>
</evidence>
<accession>A0A075LM20</accession>
<evidence type="ECO:0000256" key="8">
    <source>
        <dbReference type="ARBA" id="ARBA00048617"/>
    </source>
</evidence>
<dbReference type="PANTHER" id="PTHR38042">
    <property type="entry name" value="UROPORPHYRINOGEN-III SYNTHASE, CHLOROPLASTIC"/>
    <property type="match status" value="1"/>
</dbReference>
<evidence type="ECO:0000313" key="11">
    <source>
        <dbReference type="EMBL" id="AIF66982.1"/>
    </source>
</evidence>
<evidence type="ECO:0000256" key="4">
    <source>
        <dbReference type="ARBA" id="ARBA00023239"/>
    </source>
</evidence>
<dbReference type="RefSeq" id="WP_038561828.1">
    <property type="nucleotide sequence ID" value="NZ_CP008876.1"/>
</dbReference>
<dbReference type="CDD" id="cd06578">
    <property type="entry name" value="HemD"/>
    <property type="match status" value="1"/>
</dbReference>
<comment type="pathway">
    <text evidence="1 9">Porphyrin-containing compound metabolism; protoporphyrin-IX biosynthesis; coproporphyrinogen-III from 5-aminolevulinate: step 3/4.</text>
</comment>
<evidence type="ECO:0000313" key="12">
    <source>
        <dbReference type="Proteomes" id="UP000027980"/>
    </source>
</evidence>
<dbReference type="SUPFAM" id="SSF69618">
    <property type="entry name" value="HemD-like"/>
    <property type="match status" value="1"/>
</dbReference>
<dbReference type="InterPro" id="IPR003754">
    <property type="entry name" value="4pyrrol_synth_uPrphyn_synth"/>
</dbReference>
<protein>
    <recommendedName>
        <fullName evidence="7 9">Uroporphyrinogen-III synthase</fullName>
        <ecNumber evidence="3 9">4.2.1.75</ecNumber>
    </recommendedName>
</protein>
<dbReference type="GeneID" id="34220453"/>
<reference evidence="11 12" key="1">
    <citation type="submission" date="2014-07" db="EMBL/GenBank/DDBJ databases">
        <title>Complete genome sequence of a moderately halophilic bacterium Terribacillus aidingensis MP602, isolated from Cryptomeria fortunei in Tianmu mountain in China.</title>
        <authorList>
            <person name="Wang Y."/>
            <person name="Lu P."/>
            <person name="Zhang L."/>
        </authorList>
    </citation>
    <scope>NUCLEOTIDE SEQUENCE [LARGE SCALE GENOMIC DNA]</scope>
    <source>
        <strain evidence="11 12">MP602</strain>
    </source>
</reference>
<evidence type="ECO:0000256" key="9">
    <source>
        <dbReference type="RuleBase" id="RU366031"/>
    </source>
</evidence>